<dbReference type="PANTHER" id="PTHR14025">
    <property type="entry name" value="FANCONI ANEMIA GROUP M FANCM FAMILY MEMBER"/>
    <property type="match status" value="1"/>
</dbReference>
<evidence type="ECO:0000313" key="7">
    <source>
        <dbReference type="Ensembl" id="ENSACAP00000030265.1"/>
    </source>
</evidence>
<dbReference type="Proteomes" id="UP000001646">
    <property type="component" value="Unplaced"/>
</dbReference>
<accession>A0A803T4X5</accession>
<evidence type="ECO:0000259" key="6">
    <source>
        <dbReference type="SMART" id="SM00891"/>
    </source>
</evidence>
<keyword evidence="8" id="KW-1185">Reference proteome</keyword>
<dbReference type="InterPro" id="IPR006166">
    <property type="entry name" value="ERCC4_domain"/>
</dbReference>
<keyword evidence="2" id="KW-0378">Hydrolase</keyword>
<evidence type="ECO:0000256" key="5">
    <source>
        <dbReference type="SAM" id="MobiDB-lite"/>
    </source>
</evidence>
<organism evidence="7 8">
    <name type="scientific">Anolis carolinensis</name>
    <name type="common">Green anole</name>
    <name type="synonym">American chameleon</name>
    <dbReference type="NCBI Taxonomy" id="28377"/>
    <lineage>
        <taxon>Eukaryota</taxon>
        <taxon>Metazoa</taxon>
        <taxon>Chordata</taxon>
        <taxon>Craniata</taxon>
        <taxon>Vertebrata</taxon>
        <taxon>Euteleostomi</taxon>
        <taxon>Lepidosauria</taxon>
        <taxon>Squamata</taxon>
        <taxon>Bifurcata</taxon>
        <taxon>Unidentata</taxon>
        <taxon>Episquamata</taxon>
        <taxon>Toxicofera</taxon>
        <taxon>Iguania</taxon>
        <taxon>Dactyloidae</taxon>
        <taxon>Anolis</taxon>
    </lineage>
</organism>
<evidence type="ECO:0000256" key="1">
    <source>
        <dbReference type="ARBA" id="ARBA00022741"/>
    </source>
</evidence>
<reference evidence="7" key="1">
    <citation type="submission" date="2009-12" db="EMBL/GenBank/DDBJ databases">
        <title>The Genome Sequence of Anolis carolinensis (Green Anole Lizard).</title>
        <authorList>
            <consortium name="The Genome Sequencing Platform"/>
            <person name="Di Palma F."/>
            <person name="Alfoldi J."/>
            <person name="Heiman D."/>
            <person name="Young S."/>
            <person name="Grabherr M."/>
            <person name="Johnson J."/>
            <person name="Lander E.S."/>
            <person name="Lindblad-Toh K."/>
        </authorList>
    </citation>
    <scope>NUCLEOTIDE SEQUENCE [LARGE SCALE GENOMIC DNA]</scope>
    <source>
        <strain evidence="7">JBL SC #1</strain>
    </source>
</reference>
<dbReference type="GO" id="GO:0006281">
    <property type="term" value="P:DNA repair"/>
    <property type="evidence" value="ECO:0007669"/>
    <property type="project" value="UniProtKB-ARBA"/>
</dbReference>
<dbReference type="GO" id="GO:0005524">
    <property type="term" value="F:ATP binding"/>
    <property type="evidence" value="ECO:0007669"/>
    <property type="project" value="UniProtKB-KW"/>
</dbReference>
<feature type="region of interest" description="Disordered" evidence="5">
    <location>
        <begin position="92"/>
        <end position="144"/>
    </location>
</feature>
<dbReference type="Bgee" id="ENSACAG00000004149">
    <property type="expression patterns" value="Expressed in embryonic post-anal tail and 12 other cell types or tissues"/>
</dbReference>
<dbReference type="GO" id="GO:0004518">
    <property type="term" value="F:nuclease activity"/>
    <property type="evidence" value="ECO:0007669"/>
    <property type="project" value="InterPro"/>
</dbReference>
<dbReference type="GO" id="GO:0004386">
    <property type="term" value="F:helicase activity"/>
    <property type="evidence" value="ECO:0007669"/>
    <property type="project" value="UniProtKB-KW"/>
</dbReference>
<feature type="domain" description="ERCC4" evidence="6">
    <location>
        <begin position="206"/>
        <end position="289"/>
    </location>
</feature>
<keyword evidence="3" id="KW-0347">Helicase</keyword>
<name>A0A803T4X5_ANOCA</name>
<evidence type="ECO:0000256" key="3">
    <source>
        <dbReference type="ARBA" id="ARBA00022806"/>
    </source>
</evidence>
<dbReference type="SUPFAM" id="SSF52980">
    <property type="entry name" value="Restriction endonuclease-like"/>
    <property type="match status" value="1"/>
</dbReference>
<dbReference type="PANTHER" id="PTHR14025:SF20">
    <property type="entry name" value="FANCONI ANEMIA GROUP M PROTEIN"/>
    <property type="match status" value="1"/>
</dbReference>
<reference evidence="7" key="2">
    <citation type="submission" date="2025-08" db="UniProtKB">
        <authorList>
            <consortium name="Ensembl"/>
        </authorList>
    </citation>
    <scope>IDENTIFICATION</scope>
</reference>
<dbReference type="GO" id="GO:0016787">
    <property type="term" value="F:hydrolase activity"/>
    <property type="evidence" value="ECO:0007669"/>
    <property type="project" value="UniProtKB-KW"/>
</dbReference>
<protein>
    <recommendedName>
        <fullName evidence="6">ERCC4 domain-containing protein</fullName>
    </recommendedName>
</protein>
<evidence type="ECO:0000256" key="4">
    <source>
        <dbReference type="ARBA" id="ARBA00022840"/>
    </source>
</evidence>
<dbReference type="AlphaFoldDB" id="A0A803T4X5"/>
<dbReference type="Pfam" id="PF02732">
    <property type="entry name" value="ERCC4"/>
    <property type="match status" value="1"/>
</dbReference>
<evidence type="ECO:0000313" key="8">
    <source>
        <dbReference type="Proteomes" id="UP000001646"/>
    </source>
</evidence>
<evidence type="ECO:0000256" key="2">
    <source>
        <dbReference type="ARBA" id="ARBA00022801"/>
    </source>
</evidence>
<dbReference type="GO" id="GO:0003677">
    <property type="term" value="F:DNA binding"/>
    <property type="evidence" value="ECO:0007669"/>
    <property type="project" value="InterPro"/>
</dbReference>
<keyword evidence="1" id="KW-0547">Nucleotide-binding</keyword>
<proteinExistence type="predicted"/>
<dbReference type="SMART" id="SM00891">
    <property type="entry name" value="ERCC4"/>
    <property type="match status" value="1"/>
</dbReference>
<dbReference type="Gene3D" id="3.40.50.10130">
    <property type="match status" value="1"/>
</dbReference>
<keyword evidence="4" id="KW-0067">ATP-binding</keyword>
<dbReference type="Ensembl" id="ENSACAT00000045219.1">
    <property type="protein sequence ID" value="ENSACAP00000030265.1"/>
    <property type="gene ID" value="ENSACAG00000004149.4"/>
</dbReference>
<dbReference type="InterPro" id="IPR011335">
    <property type="entry name" value="Restrct_endonuc-II-like"/>
</dbReference>
<dbReference type="GeneTree" id="ENSGT00940000156480"/>
<reference evidence="7" key="3">
    <citation type="submission" date="2025-09" db="UniProtKB">
        <authorList>
            <consortium name="Ensembl"/>
        </authorList>
    </citation>
    <scope>IDENTIFICATION</scope>
</reference>
<sequence length="362" mass="40048">ISQNAAPSIRTPQWHHSTLSFAFQVPEQDESYLADSFCVEDNVEDNSGVGSCEEEEEEVHINFDLLEEESFANGRKLYCTRRRKKLKCMEEAKGAPSLPRRPSRVRILEDSSEDEGEVGREEKGSHATPSLEPHRTLSPRPPESRAHRLLKLKASLNRKIWAPLRSGLEGAGDVSIFERRPSGASFSSALAACPSSSSLKDPAALCILADSREISSGPEVISTLKAAHGVKVQVCSLGVCDYVVSHRMAVERKSPAELLHPAQRSRAALKVQEIRRKFDRICVIVEKERPKPAGLFGRTQHYDGILSAFGPGSGQEETAGLLKELALVEQRKEVGIAWPAHQNILLYNKFYRKGSSIRSNAM</sequence>